<dbReference type="Gene3D" id="3.20.20.80">
    <property type="entry name" value="Glycosidases"/>
    <property type="match status" value="1"/>
</dbReference>
<comment type="similarity">
    <text evidence="3 12">Belongs to the glycosyl hydrolase 13 family.</text>
</comment>
<name>A0A087E1N8_9BIFI</name>
<evidence type="ECO:0000259" key="15">
    <source>
        <dbReference type="SMART" id="SM00642"/>
    </source>
</evidence>
<dbReference type="InterPro" id="IPR031319">
    <property type="entry name" value="A-amylase_C"/>
</dbReference>
<dbReference type="InterPro" id="IPR006046">
    <property type="entry name" value="Alpha_amylase"/>
</dbReference>
<dbReference type="EC" id="3.2.1.1" evidence="4"/>
<keyword evidence="10 16" id="KW-0326">Glycosidase</keyword>
<keyword evidence="13" id="KW-0472">Membrane</keyword>
<evidence type="ECO:0000313" key="17">
    <source>
        <dbReference type="Proteomes" id="UP000029003"/>
    </source>
</evidence>
<reference evidence="16 17" key="1">
    <citation type="submission" date="2014-03" db="EMBL/GenBank/DDBJ databases">
        <title>Genomics of Bifidobacteria.</title>
        <authorList>
            <person name="Ventura M."/>
            <person name="Milani C."/>
            <person name="Lugli G.A."/>
        </authorList>
    </citation>
    <scope>NUCLEOTIDE SEQUENCE [LARGE SCALE GENOMIC DNA]</scope>
    <source>
        <strain evidence="16 17">LMG 21395</strain>
    </source>
</reference>
<protein>
    <recommendedName>
        <fullName evidence="5">Alpha-amylase</fullName>
        <ecNumber evidence="4">3.2.1.1</ecNumber>
    </recommendedName>
    <alternativeName>
        <fullName evidence="11">1,4-alpha-D-glucan glucanohydrolase</fullName>
    </alternativeName>
</protein>
<evidence type="ECO:0000256" key="6">
    <source>
        <dbReference type="ARBA" id="ARBA00022723"/>
    </source>
</evidence>
<comment type="caution">
    <text evidence="16">The sequence shown here is derived from an EMBL/GenBank/DDBJ whole genome shotgun (WGS) entry which is preliminary data.</text>
</comment>
<evidence type="ECO:0000256" key="7">
    <source>
        <dbReference type="ARBA" id="ARBA00022801"/>
    </source>
</evidence>
<dbReference type="InterPro" id="IPR017853">
    <property type="entry name" value="GH"/>
</dbReference>
<dbReference type="PANTHER" id="PTHR43447">
    <property type="entry name" value="ALPHA-AMYLASE"/>
    <property type="match status" value="1"/>
</dbReference>
<evidence type="ECO:0000256" key="5">
    <source>
        <dbReference type="ARBA" id="ARBA00017303"/>
    </source>
</evidence>
<evidence type="ECO:0000256" key="4">
    <source>
        <dbReference type="ARBA" id="ARBA00012595"/>
    </source>
</evidence>
<feature type="domain" description="Alpha-amylase C-terminal" evidence="14">
    <location>
        <begin position="437"/>
        <end position="517"/>
    </location>
</feature>
<evidence type="ECO:0000256" key="2">
    <source>
        <dbReference type="ARBA" id="ARBA00001913"/>
    </source>
</evidence>
<keyword evidence="8" id="KW-0106">Calcium</keyword>
<evidence type="ECO:0000256" key="9">
    <source>
        <dbReference type="ARBA" id="ARBA00023277"/>
    </source>
</evidence>
<evidence type="ECO:0000256" key="10">
    <source>
        <dbReference type="ARBA" id="ARBA00023295"/>
    </source>
</evidence>
<evidence type="ECO:0000313" key="16">
    <source>
        <dbReference type="EMBL" id="KFJ01689.1"/>
    </source>
</evidence>
<dbReference type="CDD" id="cd11317">
    <property type="entry name" value="AmyAc_bac_euk_AmyA"/>
    <property type="match status" value="1"/>
</dbReference>
<evidence type="ECO:0000256" key="3">
    <source>
        <dbReference type="ARBA" id="ARBA00008061"/>
    </source>
</evidence>
<keyword evidence="9" id="KW-0119">Carbohydrate metabolism</keyword>
<organism evidence="16 17">
    <name type="scientific">Bifidobacterium thermacidophilum subsp. thermacidophilum</name>
    <dbReference type="NCBI Taxonomy" id="79262"/>
    <lineage>
        <taxon>Bacteria</taxon>
        <taxon>Bacillati</taxon>
        <taxon>Actinomycetota</taxon>
        <taxon>Actinomycetes</taxon>
        <taxon>Bifidobacteriales</taxon>
        <taxon>Bifidobacteriaceae</taxon>
        <taxon>Bifidobacterium</taxon>
    </lineage>
</organism>
<dbReference type="Pfam" id="PF02806">
    <property type="entry name" value="Alpha-amylase_C"/>
    <property type="match status" value="1"/>
</dbReference>
<dbReference type="InterPro" id="IPR013780">
    <property type="entry name" value="Glyco_hydro_b"/>
</dbReference>
<dbReference type="AlphaFoldDB" id="A0A087E1N8"/>
<dbReference type="PRINTS" id="PR00110">
    <property type="entry name" value="ALPHAAMYLASE"/>
</dbReference>
<dbReference type="GO" id="GO:0005975">
    <property type="term" value="P:carbohydrate metabolic process"/>
    <property type="evidence" value="ECO:0007669"/>
    <property type="project" value="InterPro"/>
</dbReference>
<dbReference type="InterPro" id="IPR006047">
    <property type="entry name" value="GH13_cat_dom"/>
</dbReference>
<evidence type="ECO:0000256" key="12">
    <source>
        <dbReference type="RuleBase" id="RU003615"/>
    </source>
</evidence>
<feature type="transmembrane region" description="Helical" evidence="13">
    <location>
        <begin position="36"/>
        <end position="54"/>
    </location>
</feature>
<accession>A0A087E1N8</accession>
<dbReference type="InterPro" id="IPR006048">
    <property type="entry name" value="A-amylase/branching_C"/>
</dbReference>
<dbReference type="SUPFAM" id="SSF51011">
    <property type="entry name" value="Glycosyl hydrolase domain"/>
    <property type="match status" value="1"/>
</dbReference>
<dbReference type="SMART" id="SM00632">
    <property type="entry name" value="Aamy_C"/>
    <property type="match status" value="1"/>
</dbReference>
<dbReference type="GO" id="GO:0046872">
    <property type="term" value="F:metal ion binding"/>
    <property type="evidence" value="ECO:0007669"/>
    <property type="project" value="UniProtKB-KW"/>
</dbReference>
<evidence type="ECO:0000256" key="13">
    <source>
        <dbReference type="SAM" id="Phobius"/>
    </source>
</evidence>
<comment type="catalytic activity">
    <reaction evidence="1">
        <text>Endohydrolysis of (1-&gt;4)-alpha-D-glucosidic linkages in polysaccharides containing three or more (1-&gt;4)-alpha-linked D-glucose units.</text>
        <dbReference type="EC" id="3.2.1.1"/>
    </reaction>
</comment>
<evidence type="ECO:0000256" key="11">
    <source>
        <dbReference type="ARBA" id="ARBA00030238"/>
    </source>
</evidence>
<dbReference type="GO" id="GO:0004556">
    <property type="term" value="F:alpha-amylase activity"/>
    <property type="evidence" value="ECO:0007669"/>
    <property type="project" value="UniProtKB-UniRule"/>
</dbReference>
<keyword evidence="13" id="KW-1133">Transmembrane helix</keyword>
<sequence>MSAHHCLRTFAWRSCPSYNAVSPSNGGTMKQRIRTIVVAVLCIAVSAGLTVATFRTPTGVPADFDPVSYRSDVIVTMFQANWKSVAKECTDTLGPEGVAYVQVSPPQESIKGTQWWTSYQPVSYNLNSKEGTEQEFKSMVATCKAAGVGVIADAVINHTTGVDQGSGTGTGGSSYDAKGNFPAIGYTAKDFHTCDTDVINYSDQENVQDCRVSGLQDLDTSSAHVRDTLASYFAKLLKYGVAGFRVDAVKHISNTDVLAIKKLVAQKTGRSLNDIWWMQEVIGNVNEAAAIQPKNYTKSGQVSEFQYAYQLKTFFSNSLVGGTKSIKDITSNLVPSDDAAIFVTNWDTERNGMTLTYRDENSYLLANAFMLAYPYSTPNIFSGYEYEQSDDGAPGATKTSVPDTTCGTGSDWTCTQRWTAIRGMIGWHNVAGSARMTDWHDDGDNVIGFGRGARAYIVINNGESDATVSYSTSMPAGDYCNVYASGDCSSKVHIGIDGKLNATVPAGSAVAIHVAATPSTWHGTDARDASDPDWYGN</sequence>
<feature type="domain" description="Glycosyl hydrolase family 13 catalytic" evidence="15">
    <location>
        <begin position="72"/>
        <end position="428"/>
    </location>
</feature>
<comment type="cofactor">
    <cofactor evidence="2">
        <name>Ca(2+)</name>
        <dbReference type="ChEBI" id="CHEBI:29108"/>
    </cofactor>
</comment>
<dbReference type="Proteomes" id="UP000029003">
    <property type="component" value="Unassembled WGS sequence"/>
</dbReference>
<dbReference type="SMART" id="SM00642">
    <property type="entry name" value="Aamy"/>
    <property type="match status" value="1"/>
</dbReference>
<dbReference type="Gene3D" id="2.60.40.1180">
    <property type="entry name" value="Golgi alpha-mannosidase II"/>
    <property type="match status" value="1"/>
</dbReference>
<dbReference type="EMBL" id="JGZT01000008">
    <property type="protein sequence ID" value="KFJ01689.1"/>
    <property type="molecule type" value="Genomic_DNA"/>
</dbReference>
<gene>
    <name evidence="16" type="ORF">THER5_1583</name>
</gene>
<evidence type="ECO:0000259" key="14">
    <source>
        <dbReference type="SMART" id="SM00632"/>
    </source>
</evidence>
<evidence type="ECO:0000256" key="1">
    <source>
        <dbReference type="ARBA" id="ARBA00000548"/>
    </source>
</evidence>
<proteinExistence type="inferred from homology"/>
<dbReference type="SUPFAM" id="SSF51445">
    <property type="entry name" value="(Trans)glycosidases"/>
    <property type="match status" value="1"/>
</dbReference>
<keyword evidence="7 16" id="KW-0378">Hydrolase</keyword>
<keyword evidence="13" id="KW-0812">Transmembrane</keyword>
<evidence type="ECO:0000256" key="8">
    <source>
        <dbReference type="ARBA" id="ARBA00022837"/>
    </source>
</evidence>
<keyword evidence="6" id="KW-0479">Metal-binding</keyword>